<keyword evidence="2" id="KW-1133">Transmembrane helix</keyword>
<dbReference type="EMBL" id="PNEN01000493">
    <property type="protein sequence ID" value="PPJ57488.1"/>
    <property type="molecule type" value="Genomic_DNA"/>
</dbReference>
<sequence length="264" mass="29175">MAALEVLQSAQRATLEFTAALEGSGDLKAGESVDVAWNTPWELTTLELWRGPARDGSFAVDVLAANLTQDVTTYLWSVPDNDSQDTPFQLRLQKGDRPNECAECVASTSSFQIESAASRQTSPTTDTPSSTPAAPSASSRPALSREVQLGVGLGVGLGIPFVVTLIAFIFLCRRKRQRRQHQIQQLNNVHRRQQELMPERDLRFSTGAYSSVSRFSEKSYHGPFEFEDEPGKVKPGWERLFGRNGLPFLAAPEKAKDTRGLLRH</sequence>
<dbReference type="AlphaFoldDB" id="A0A2S6CCN6"/>
<gene>
    <name evidence="3" type="ORF">CBER1_09938</name>
</gene>
<keyword evidence="2" id="KW-0472">Membrane</keyword>
<feature type="compositionally biased region" description="Low complexity" evidence="1">
    <location>
        <begin position="118"/>
        <end position="141"/>
    </location>
</feature>
<accession>A0A2S6CCN6</accession>
<protein>
    <recommendedName>
        <fullName evidence="5">Mid2 domain-containing protein</fullName>
    </recommendedName>
</protein>
<dbReference type="OrthoDB" id="3642620at2759"/>
<organism evidence="3 4">
    <name type="scientific">Cercospora berteroae</name>
    <dbReference type="NCBI Taxonomy" id="357750"/>
    <lineage>
        <taxon>Eukaryota</taxon>
        <taxon>Fungi</taxon>
        <taxon>Dikarya</taxon>
        <taxon>Ascomycota</taxon>
        <taxon>Pezizomycotina</taxon>
        <taxon>Dothideomycetes</taxon>
        <taxon>Dothideomycetidae</taxon>
        <taxon>Mycosphaerellales</taxon>
        <taxon>Mycosphaerellaceae</taxon>
        <taxon>Cercospora</taxon>
    </lineage>
</organism>
<dbReference type="Proteomes" id="UP000237631">
    <property type="component" value="Unassembled WGS sequence"/>
</dbReference>
<evidence type="ECO:0008006" key="5">
    <source>
        <dbReference type="Google" id="ProtNLM"/>
    </source>
</evidence>
<evidence type="ECO:0000313" key="3">
    <source>
        <dbReference type="EMBL" id="PPJ57488.1"/>
    </source>
</evidence>
<name>A0A2S6CCN6_9PEZI</name>
<keyword evidence="4" id="KW-1185">Reference proteome</keyword>
<keyword evidence="2" id="KW-0812">Transmembrane</keyword>
<dbReference type="STRING" id="357750.A0A2S6CCN6"/>
<evidence type="ECO:0000256" key="1">
    <source>
        <dbReference type="SAM" id="MobiDB-lite"/>
    </source>
</evidence>
<evidence type="ECO:0000313" key="4">
    <source>
        <dbReference type="Proteomes" id="UP000237631"/>
    </source>
</evidence>
<proteinExistence type="predicted"/>
<evidence type="ECO:0000256" key="2">
    <source>
        <dbReference type="SAM" id="Phobius"/>
    </source>
</evidence>
<reference evidence="4" key="1">
    <citation type="journal article" date="2017" name="bioRxiv">
        <title>Conservation of a gene cluster reveals novel cercosporin biosynthetic mechanisms and extends production to the genus Colletotrichum.</title>
        <authorList>
            <person name="de Jonge R."/>
            <person name="Ebert M.K."/>
            <person name="Huitt-Roehl C.R."/>
            <person name="Pal P."/>
            <person name="Suttle J.C."/>
            <person name="Spanner R.E."/>
            <person name="Neubauer J.D."/>
            <person name="Jurick W.M.II."/>
            <person name="Stott K.A."/>
            <person name="Secor G.A."/>
            <person name="Thomma B.P.H.J."/>
            <person name="Van de Peer Y."/>
            <person name="Townsend C.A."/>
            <person name="Bolton M.D."/>
        </authorList>
    </citation>
    <scope>NUCLEOTIDE SEQUENCE [LARGE SCALE GENOMIC DNA]</scope>
    <source>
        <strain evidence="4">CBS538.71</strain>
    </source>
</reference>
<feature type="region of interest" description="Disordered" evidence="1">
    <location>
        <begin position="113"/>
        <end position="141"/>
    </location>
</feature>
<feature type="transmembrane region" description="Helical" evidence="2">
    <location>
        <begin position="149"/>
        <end position="172"/>
    </location>
</feature>
<comment type="caution">
    <text evidence="3">The sequence shown here is derived from an EMBL/GenBank/DDBJ whole genome shotgun (WGS) entry which is preliminary data.</text>
</comment>